<dbReference type="EMBL" id="FZOG01000002">
    <property type="protein sequence ID" value="SNS18399.1"/>
    <property type="molecule type" value="Genomic_DNA"/>
</dbReference>
<protein>
    <recommendedName>
        <fullName evidence="4">Osmotically inducible lipoprotein OsmB</fullName>
    </recommendedName>
</protein>
<keyword evidence="3" id="KW-1185">Reference proteome</keyword>
<evidence type="ECO:0000313" key="2">
    <source>
        <dbReference type="EMBL" id="SNS18399.1"/>
    </source>
</evidence>
<proteinExistence type="predicted"/>
<feature type="signal peptide" evidence="1">
    <location>
        <begin position="1"/>
        <end position="22"/>
    </location>
</feature>
<feature type="chain" id="PRO_5011236137" description="Osmotically inducible lipoprotein OsmB" evidence="1">
    <location>
        <begin position="23"/>
        <end position="58"/>
    </location>
</feature>
<dbReference type="PROSITE" id="PS51257">
    <property type="entry name" value="PROKAR_LIPOPROTEIN"/>
    <property type="match status" value="1"/>
</dbReference>
<keyword evidence="1" id="KW-0732">Signal</keyword>
<evidence type="ECO:0000313" key="3">
    <source>
        <dbReference type="Proteomes" id="UP000242915"/>
    </source>
</evidence>
<reference evidence="3" key="1">
    <citation type="submission" date="2017-06" db="EMBL/GenBank/DDBJ databases">
        <authorList>
            <person name="Varghese N."/>
            <person name="Submissions S."/>
        </authorList>
    </citation>
    <scope>NUCLEOTIDE SEQUENCE [LARGE SCALE GENOMIC DNA]</scope>
    <source>
        <strain evidence="3">CIP 108523</strain>
    </source>
</reference>
<evidence type="ECO:0000256" key="1">
    <source>
        <dbReference type="SAM" id="SignalP"/>
    </source>
</evidence>
<gene>
    <name evidence="2" type="ORF">SAMN05216255_1658</name>
</gene>
<dbReference type="RefSeq" id="WP_157998235.1">
    <property type="nucleotide sequence ID" value="NZ_FZOG01000002.1"/>
</dbReference>
<name>A0A239CEL0_9PSED</name>
<dbReference type="AlphaFoldDB" id="A0A239CEL0"/>
<sequence>MKRIYSVTAALICATFILSACATVAGGMIGGGVGRMAGDEDAGRMIGAGIGMMIDISD</sequence>
<accession>A0A239CEL0</accession>
<evidence type="ECO:0008006" key="4">
    <source>
        <dbReference type="Google" id="ProtNLM"/>
    </source>
</evidence>
<dbReference type="Proteomes" id="UP000242915">
    <property type="component" value="Unassembled WGS sequence"/>
</dbReference>
<organism evidence="2 3">
    <name type="scientific">Pseudomonas segetis</name>
    <dbReference type="NCBI Taxonomy" id="298908"/>
    <lineage>
        <taxon>Bacteria</taxon>
        <taxon>Pseudomonadati</taxon>
        <taxon>Pseudomonadota</taxon>
        <taxon>Gammaproteobacteria</taxon>
        <taxon>Pseudomonadales</taxon>
        <taxon>Pseudomonadaceae</taxon>
        <taxon>Pseudomonas</taxon>
    </lineage>
</organism>